<dbReference type="EMBL" id="CYGY02000158">
    <property type="protein sequence ID" value="SIT51964.1"/>
    <property type="molecule type" value="Genomic_DNA"/>
</dbReference>
<keyword evidence="2" id="KW-1185">Reference proteome</keyword>
<comment type="caution">
    <text evidence="1">The sequence shown here is derived from an EMBL/GenBank/DDBJ whole genome shotgun (WGS) entry which is preliminary data.</text>
</comment>
<reference evidence="1" key="1">
    <citation type="submission" date="2016-12" db="EMBL/GenBank/DDBJ databases">
        <authorList>
            <person name="Moulin L."/>
        </authorList>
    </citation>
    <scope>NUCLEOTIDE SEQUENCE [LARGE SCALE GENOMIC DNA]</scope>
    <source>
        <strain evidence="1">STM 7183</strain>
    </source>
</reference>
<dbReference type="Proteomes" id="UP000195569">
    <property type="component" value="Unassembled WGS sequence"/>
</dbReference>
<accession>A0A1N7SX75</accession>
<proteinExistence type="predicted"/>
<name>A0A1N7SX75_9BURK</name>
<evidence type="ECO:0000313" key="1">
    <source>
        <dbReference type="EMBL" id="SIT51964.1"/>
    </source>
</evidence>
<protein>
    <submittedName>
        <fullName evidence="1">Uncharacterized protein</fullName>
    </submittedName>
</protein>
<dbReference type="AlphaFoldDB" id="A0A1N7SX75"/>
<evidence type="ECO:0000313" key="2">
    <source>
        <dbReference type="Proteomes" id="UP000195569"/>
    </source>
</evidence>
<sequence>MVVGGSGLRHRWRACLHAMPQREIIFLIRTDFFGTPRSGFETAVHKGVTMVHSDEARGCEGTLVHCPRANHKGFEPI</sequence>
<gene>
    <name evidence="1" type="ORF">BN2476_1580002</name>
</gene>
<organism evidence="1 2">
    <name type="scientific">Paraburkholderia piptadeniae</name>
    <dbReference type="NCBI Taxonomy" id="1701573"/>
    <lineage>
        <taxon>Bacteria</taxon>
        <taxon>Pseudomonadati</taxon>
        <taxon>Pseudomonadota</taxon>
        <taxon>Betaproteobacteria</taxon>
        <taxon>Burkholderiales</taxon>
        <taxon>Burkholderiaceae</taxon>
        <taxon>Paraburkholderia</taxon>
    </lineage>
</organism>